<gene>
    <name evidence="3" type="ORF">CB5_LOCUS18738</name>
</gene>
<evidence type="ECO:0000259" key="2">
    <source>
        <dbReference type="Pfam" id="PF14244"/>
    </source>
</evidence>
<dbReference type="AlphaFoldDB" id="A0A6V7PXX2"/>
<dbReference type="Pfam" id="PF14244">
    <property type="entry name" value="Retrotran_gag_3"/>
    <property type="match status" value="1"/>
</dbReference>
<feature type="compositionally biased region" description="Basic and acidic residues" evidence="1">
    <location>
        <begin position="193"/>
        <end position="202"/>
    </location>
</feature>
<dbReference type="PANTHER" id="PTHR34222:SF33">
    <property type="entry name" value="RETROTRANSPOSON GAG DOMAIN-CONTAINING PROTEIN"/>
    <property type="match status" value="1"/>
</dbReference>
<sequence>MAEDGKLTIFWLPQNLFSHESDSNTGMKLTIILLNGFNYVTWSRAASIALGGKSKLGYIDGKSQQNNASLIFELKHDITRAKQGDKSFIERLGTLKAMWDELNLYQPLITDLKTLQKCSEEKIFQLLANLKSEYESLRSQILMSLELPSLNSVCAIIQREETRKRAMNLEPKHQSEFSETSAFAALKEKNEYKKPFHNDAKGTSRNRGQSGRPPPRCDHCNAIGHIKDRCWVLHPHLKPYRSKGRDNDNRPIAQVASSETHISVEKLTQLLQHFSKSVPSSTSPSTQNSSSSKTNQVTPLH</sequence>
<accession>A0A6V7PXX2</accession>
<dbReference type="InterPro" id="IPR029472">
    <property type="entry name" value="Copia-like_N"/>
</dbReference>
<protein>
    <recommendedName>
        <fullName evidence="2">Retrotransposon Copia-like N-terminal domain-containing protein</fullName>
    </recommendedName>
</protein>
<evidence type="ECO:0000256" key="1">
    <source>
        <dbReference type="SAM" id="MobiDB-lite"/>
    </source>
</evidence>
<evidence type="ECO:0000313" key="3">
    <source>
        <dbReference type="EMBL" id="CAD1835527.1"/>
    </source>
</evidence>
<feature type="region of interest" description="Disordered" evidence="1">
    <location>
        <begin position="193"/>
        <end position="216"/>
    </location>
</feature>
<reference evidence="3" key="1">
    <citation type="submission" date="2020-07" db="EMBL/GenBank/DDBJ databases">
        <authorList>
            <person name="Lin J."/>
        </authorList>
    </citation>
    <scope>NUCLEOTIDE SEQUENCE</scope>
</reference>
<proteinExistence type="predicted"/>
<organism evidence="3">
    <name type="scientific">Ananas comosus var. bracteatus</name>
    <name type="common">red pineapple</name>
    <dbReference type="NCBI Taxonomy" id="296719"/>
    <lineage>
        <taxon>Eukaryota</taxon>
        <taxon>Viridiplantae</taxon>
        <taxon>Streptophyta</taxon>
        <taxon>Embryophyta</taxon>
        <taxon>Tracheophyta</taxon>
        <taxon>Spermatophyta</taxon>
        <taxon>Magnoliopsida</taxon>
        <taxon>Liliopsida</taxon>
        <taxon>Poales</taxon>
        <taxon>Bromeliaceae</taxon>
        <taxon>Bromelioideae</taxon>
        <taxon>Ananas</taxon>
    </lineage>
</organism>
<dbReference type="PANTHER" id="PTHR34222">
    <property type="entry name" value="GAG_PRE-INTEGRS DOMAIN-CONTAINING PROTEIN"/>
    <property type="match status" value="1"/>
</dbReference>
<feature type="domain" description="Retrotransposon Copia-like N-terminal" evidence="2">
    <location>
        <begin position="23"/>
        <end position="63"/>
    </location>
</feature>
<feature type="region of interest" description="Disordered" evidence="1">
    <location>
        <begin position="275"/>
        <end position="301"/>
    </location>
</feature>
<name>A0A6V7PXX2_ANACO</name>
<dbReference type="EMBL" id="LR862153">
    <property type="protein sequence ID" value="CAD1835527.1"/>
    <property type="molecule type" value="Genomic_DNA"/>
</dbReference>